<evidence type="ECO:0000256" key="1">
    <source>
        <dbReference type="SAM" id="MobiDB-lite"/>
    </source>
</evidence>
<dbReference type="AlphaFoldDB" id="A0A067QA88"/>
<feature type="region of interest" description="Disordered" evidence="1">
    <location>
        <begin position="147"/>
        <end position="214"/>
    </location>
</feature>
<feature type="compositionally biased region" description="Polar residues" evidence="1">
    <location>
        <begin position="196"/>
        <end position="205"/>
    </location>
</feature>
<reference evidence="3" key="1">
    <citation type="journal article" date="2014" name="Proc. Natl. Acad. Sci. U.S.A.">
        <title>Extensive sampling of basidiomycete genomes demonstrates inadequacy of the white-rot/brown-rot paradigm for wood decay fungi.</title>
        <authorList>
            <person name="Riley R."/>
            <person name="Salamov A.A."/>
            <person name="Brown D.W."/>
            <person name="Nagy L.G."/>
            <person name="Floudas D."/>
            <person name="Held B.W."/>
            <person name="Levasseur A."/>
            <person name="Lombard V."/>
            <person name="Morin E."/>
            <person name="Otillar R."/>
            <person name="Lindquist E.A."/>
            <person name="Sun H."/>
            <person name="LaButti K.M."/>
            <person name="Schmutz J."/>
            <person name="Jabbour D."/>
            <person name="Luo H."/>
            <person name="Baker S.E."/>
            <person name="Pisabarro A.G."/>
            <person name="Walton J.D."/>
            <person name="Blanchette R.A."/>
            <person name="Henrissat B."/>
            <person name="Martin F."/>
            <person name="Cullen D."/>
            <person name="Hibbett D.S."/>
            <person name="Grigoriev I.V."/>
        </authorList>
    </citation>
    <scope>NUCLEOTIDE SEQUENCE [LARGE SCALE GENOMIC DNA]</scope>
    <source>
        <strain evidence="3">MUCL 33604</strain>
    </source>
</reference>
<dbReference type="InParanoid" id="A0A067QA88"/>
<dbReference type="HOGENOM" id="CLU_045422_0_0_1"/>
<gene>
    <name evidence="2" type="ORF">JAAARDRAFT_33061</name>
</gene>
<dbReference type="Proteomes" id="UP000027265">
    <property type="component" value="Unassembled WGS sequence"/>
</dbReference>
<feature type="region of interest" description="Disordered" evidence="1">
    <location>
        <begin position="296"/>
        <end position="322"/>
    </location>
</feature>
<organism evidence="2 3">
    <name type="scientific">Jaapia argillacea MUCL 33604</name>
    <dbReference type="NCBI Taxonomy" id="933084"/>
    <lineage>
        <taxon>Eukaryota</taxon>
        <taxon>Fungi</taxon>
        <taxon>Dikarya</taxon>
        <taxon>Basidiomycota</taxon>
        <taxon>Agaricomycotina</taxon>
        <taxon>Agaricomycetes</taxon>
        <taxon>Agaricomycetidae</taxon>
        <taxon>Jaapiales</taxon>
        <taxon>Jaapiaceae</taxon>
        <taxon>Jaapia</taxon>
    </lineage>
</organism>
<feature type="compositionally biased region" description="Basic and acidic residues" evidence="1">
    <location>
        <begin position="147"/>
        <end position="159"/>
    </location>
</feature>
<keyword evidence="3" id="KW-1185">Reference proteome</keyword>
<sequence length="476" mass="51662">MALTLATYHDNFTNPTPAPSRSTSAVLRVPDVYVIPPEEEQMHSPPFCYFDASSAPASETHHLPTVDSLDYALQVLHQSQNPPPLFHRPSEESMETVAMPRRSSVIYQGTSSVDSEWEAAVREVKRHDPCDDSDVVEIIKVRRNEGMKDVSEGKSDTLKKQKNSSLKARASQAFRSIKNVGRGNRRPGVKDVFSPGSGNRSSGESTSHDSGVDVENGFISAVSPEQRQPKLLRRKSRQLANFFTFSPGRSSTSSAHTFPIPSSTSLPSFGAAGSLASRPSYSSNFEESAMVSSMGEEMRSPTLVPPEGMERPVSPSPSMKRSGTFRKRLSVLNLHRVFSFSLAEPEPASSISRPVPVPYSIPPPPTPDAPSIQYSPSITSEAQDSPMGGDPFAITQISSPTLPPLPTSSASFSLLPPDVILTDHDSMDTDTVTRLHVGGELPGGGDPLAEDDEMRLDSLHFDSLHFDADEFQLSLS</sequence>
<accession>A0A067QA88</accession>
<protein>
    <submittedName>
        <fullName evidence="2">Uncharacterized protein</fullName>
    </submittedName>
</protein>
<evidence type="ECO:0000313" key="3">
    <source>
        <dbReference type="Proteomes" id="UP000027265"/>
    </source>
</evidence>
<name>A0A067QA88_9AGAM</name>
<dbReference type="OrthoDB" id="3066311at2759"/>
<proteinExistence type="predicted"/>
<evidence type="ECO:0000313" key="2">
    <source>
        <dbReference type="EMBL" id="KDQ59491.1"/>
    </source>
</evidence>
<dbReference type="EMBL" id="KL197715">
    <property type="protein sequence ID" value="KDQ59491.1"/>
    <property type="molecule type" value="Genomic_DNA"/>
</dbReference>